<dbReference type="STRING" id="274537.BIU88_04120"/>
<dbReference type="EMBL" id="CP017305">
    <property type="protein sequence ID" value="AOS83399.1"/>
    <property type="molecule type" value="Genomic_DNA"/>
</dbReference>
<evidence type="ECO:0000313" key="9">
    <source>
        <dbReference type="Proteomes" id="UP000095185"/>
    </source>
</evidence>
<dbReference type="PROSITE" id="PS50850">
    <property type="entry name" value="MFS"/>
    <property type="match status" value="1"/>
</dbReference>
<evidence type="ECO:0000256" key="4">
    <source>
        <dbReference type="ARBA" id="ARBA00022989"/>
    </source>
</evidence>
<dbReference type="AlphaFoldDB" id="A0A1D8D726"/>
<dbReference type="PANTHER" id="PTHR23519:SF1">
    <property type="entry name" value="AUTOPHAGY-RELATED PROTEIN 22"/>
    <property type="match status" value="1"/>
</dbReference>
<feature type="transmembrane region" description="Helical" evidence="6">
    <location>
        <begin position="179"/>
        <end position="201"/>
    </location>
</feature>
<dbReference type="SUPFAM" id="SSF103473">
    <property type="entry name" value="MFS general substrate transporter"/>
    <property type="match status" value="1"/>
</dbReference>
<feature type="transmembrane region" description="Helical" evidence="6">
    <location>
        <begin position="107"/>
        <end position="132"/>
    </location>
</feature>
<dbReference type="PANTHER" id="PTHR23519">
    <property type="entry name" value="AUTOPHAGY-RELATED PROTEIN 22"/>
    <property type="match status" value="1"/>
</dbReference>
<dbReference type="InterPro" id="IPR020846">
    <property type="entry name" value="MFS_dom"/>
</dbReference>
<proteinExistence type="predicted"/>
<feature type="transmembrane region" description="Helical" evidence="6">
    <location>
        <begin position="248"/>
        <end position="268"/>
    </location>
</feature>
<evidence type="ECO:0000256" key="3">
    <source>
        <dbReference type="ARBA" id="ARBA00022692"/>
    </source>
</evidence>
<dbReference type="KEGG" id="clz:BIU88_04120"/>
<feature type="transmembrane region" description="Helical" evidence="6">
    <location>
        <begin position="144"/>
        <end position="167"/>
    </location>
</feature>
<keyword evidence="9" id="KW-1185">Reference proteome</keyword>
<name>A0A1D8D726_CHLLM</name>
<feature type="transmembrane region" description="Helical" evidence="6">
    <location>
        <begin position="50"/>
        <end position="72"/>
    </location>
</feature>
<organism evidence="8 9">
    <name type="scientific">Chlorobaculum limnaeum</name>
    <dbReference type="NCBI Taxonomy" id="274537"/>
    <lineage>
        <taxon>Bacteria</taxon>
        <taxon>Pseudomonadati</taxon>
        <taxon>Chlorobiota</taxon>
        <taxon>Chlorobiia</taxon>
        <taxon>Chlorobiales</taxon>
        <taxon>Chlorobiaceae</taxon>
        <taxon>Chlorobaculum</taxon>
    </lineage>
</organism>
<dbReference type="Gene3D" id="1.20.1250.20">
    <property type="entry name" value="MFS general substrate transporter like domains"/>
    <property type="match status" value="1"/>
</dbReference>
<dbReference type="InterPro" id="IPR024671">
    <property type="entry name" value="Atg22-like"/>
</dbReference>
<accession>A0A1D8D726</accession>
<dbReference type="RefSeq" id="WP_069809119.1">
    <property type="nucleotide sequence ID" value="NZ_CP017305.1"/>
</dbReference>
<dbReference type="InterPro" id="IPR036259">
    <property type="entry name" value="MFS_trans_sf"/>
</dbReference>
<evidence type="ECO:0000256" key="6">
    <source>
        <dbReference type="SAM" id="Phobius"/>
    </source>
</evidence>
<feature type="transmembrane region" description="Helical" evidence="6">
    <location>
        <begin position="12"/>
        <end position="38"/>
    </location>
</feature>
<dbReference type="GO" id="GO:0012505">
    <property type="term" value="C:endomembrane system"/>
    <property type="evidence" value="ECO:0007669"/>
    <property type="project" value="UniProtKB-SubCell"/>
</dbReference>
<comment type="subcellular location">
    <subcellularLocation>
        <location evidence="1">Endomembrane system</location>
        <topology evidence="1">Multi-pass membrane protein</topology>
    </subcellularLocation>
</comment>
<feature type="transmembrane region" description="Helical" evidence="6">
    <location>
        <begin position="400"/>
        <end position="419"/>
    </location>
</feature>
<evidence type="ECO:0000256" key="2">
    <source>
        <dbReference type="ARBA" id="ARBA00022448"/>
    </source>
</evidence>
<evidence type="ECO:0000256" key="5">
    <source>
        <dbReference type="ARBA" id="ARBA00023136"/>
    </source>
</evidence>
<feature type="transmembrane region" description="Helical" evidence="6">
    <location>
        <begin position="280"/>
        <end position="301"/>
    </location>
</feature>
<feature type="transmembrane region" description="Helical" evidence="6">
    <location>
        <begin position="310"/>
        <end position="328"/>
    </location>
</feature>
<keyword evidence="5 6" id="KW-0472">Membrane</keyword>
<keyword evidence="4 6" id="KW-1133">Transmembrane helix</keyword>
<gene>
    <name evidence="8" type="ORF">BIU88_04120</name>
</gene>
<dbReference type="GO" id="GO:0022857">
    <property type="term" value="F:transmembrane transporter activity"/>
    <property type="evidence" value="ECO:0007669"/>
    <property type="project" value="InterPro"/>
</dbReference>
<keyword evidence="3 6" id="KW-0812">Transmembrane</keyword>
<evidence type="ECO:0000256" key="1">
    <source>
        <dbReference type="ARBA" id="ARBA00004127"/>
    </source>
</evidence>
<dbReference type="Proteomes" id="UP000095185">
    <property type="component" value="Chromosome"/>
</dbReference>
<evidence type="ECO:0000313" key="8">
    <source>
        <dbReference type="EMBL" id="AOS83399.1"/>
    </source>
</evidence>
<protein>
    <submittedName>
        <fullName evidence="8">MFS transporter</fullName>
    </submittedName>
</protein>
<dbReference type="InterPro" id="IPR050495">
    <property type="entry name" value="ATG22/LtaA_families"/>
</dbReference>
<dbReference type="OrthoDB" id="9768783at2"/>
<evidence type="ECO:0000259" key="7">
    <source>
        <dbReference type="PROSITE" id="PS50850"/>
    </source>
</evidence>
<dbReference type="Pfam" id="PF11700">
    <property type="entry name" value="ATG22"/>
    <property type="match status" value="1"/>
</dbReference>
<reference evidence="8" key="1">
    <citation type="submission" date="2016-09" db="EMBL/GenBank/DDBJ databases">
        <title>Genome sequence of Chlorobaculum limnaeum.</title>
        <authorList>
            <person name="Liu Z."/>
            <person name="Tank M."/>
            <person name="Bryant D.A."/>
        </authorList>
    </citation>
    <scope>NUCLEOTIDE SEQUENCE [LARGE SCALE GENOMIC DNA]</scope>
    <source>
        <strain evidence="8">DSM 1677</strain>
    </source>
</reference>
<keyword evidence="2" id="KW-0813">Transport</keyword>
<feature type="transmembrane region" description="Helical" evidence="6">
    <location>
        <begin position="84"/>
        <end position="101"/>
    </location>
</feature>
<feature type="transmembrane region" description="Helical" evidence="6">
    <location>
        <begin position="334"/>
        <end position="355"/>
    </location>
</feature>
<sequence length="435" mass="47085">MGMNDTSPKARIFSWLLFDFANTSFSVMMVTFAFPLYFKNIICQGEPRGDALWGMSVSVSMLLVALISPVLGAQADYSGRRKRFLFAFTLISVLSTALLSFSGPGMVLVAAALFILANIGFEGGLVFYDAWLPEITSPRSIGRVSGYGFAMGYLGAFAILLINLPLLSKGIVPANIPNLKLSFLIVALFFALFSAPLFLMLRDTKGLSDSSSNGAQRRERGSSFVHSIKEVGYTIRHIMSYPDLARFLLAYFFYNDAILTVIAFSSIYAQNTLGFTTGELITFFMTVQTTAILGSVVFGFVTDKIGPKRTIVLTLFIWFAVILLAILSATKQTFYITGLVAGMSMGSSQAASRSLMARLTPKEHVTEFFGFYDGSFGKASAVIGPLVFGIVSAQAGSQKIALASLLVFFGLGLLILIGVRTRATAEAAPEVSRIE</sequence>
<feature type="transmembrane region" description="Helical" evidence="6">
    <location>
        <begin position="376"/>
        <end position="394"/>
    </location>
</feature>
<feature type="domain" description="Major facilitator superfamily (MFS) profile" evidence="7">
    <location>
        <begin position="12"/>
        <end position="422"/>
    </location>
</feature>